<keyword evidence="3" id="KW-0813">Transport</keyword>
<evidence type="ECO:0000259" key="13">
    <source>
        <dbReference type="Pfam" id="PF01292"/>
    </source>
</evidence>
<dbReference type="RefSeq" id="WP_052217702.1">
    <property type="nucleotide sequence ID" value="NZ_LGTE01000009.1"/>
</dbReference>
<keyword evidence="5" id="KW-0349">Heme</keyword>
<feature type="transmembrane region" description="Helical" evidence="12">
    <location>
        <begin position="54"/>
        <end position="72"/>
    </location>
</feature>
<dbReference type="Pfam" id="PF01292">
    <property type="entry name" value="Ni_hydr_CYTB"/>
    <property type="match status" value="1"/>
</dbReference>
<accession>A0A0L6W2V6</accession>
<evidence type="ECO:0000256" key="7">
    <source>
        <dbReference type="ARBA" id="ARBA00022723"/>
    </source>
</evidence>
<keyword evidence="8" id="KW-0249">Electron transport</keyword>
<dbReference type="AlphaFoldDB" id="A0A0L6W2V6"/>
<evidence type="ECO:0000256" key="11">
    <source>
        <dbReference type="ARBA" id="ARBA00023136"/>
    </source>
</evidence>
<dbReference type="InterPro" id="IPR000516">
    <property type="entry name" value="Ni-dep_Hydgase_cyt-B"/>
</dbReference>
<dbReference type="SUPFAM" id="SSF81342">
    <property type="entry name" value="Transmembrane di-heme cytochromes"/>
    <property type="match status" value="1"/>
</dbReference>
<sequence length="208" mass="23748">MQPLILVHTRTARFLHWFNMLCITVLILTGFYIHSPLRFNIFPNMDVARKLHFMFMYLVIYGVIIRLYYSFYSGDYKEIMFTPGDVKGFPALAKYYLFLSKESPNFGKYNPGQKLVYSSWVILLGVQALTGFILYFSGLAWLGNLLGGIVTMRQVHYLVTWIFVSTVGIHVYLSFVGGKHVLKSIITGCMPAGANLQPASLEQEEVSF</sequence>
<evidence type="ECO:0000256" key="2">
    <source>
        <dbReference type="ARBA" id="ARBA00008622"/>
    </source>
</evidence>
<dbReference type="InterPro" id="IPR011577">
    <property type="entry name" value="Cyt_b561_bac/Ni-Hgenase"/>
</dbReference>
<dbReference type="GO" id="GO:0005886">
    <property type="term" value="C:plasma membrane"/>
    <property type="evidence" value="ECO:0007669"/>
    <property type="project" value="UniProtKB-SubCell"/>
</dbReference>
<keyword evidence="10" id="KW-0408">Iron</keyword>
<evidence type="ECO:0000256" key="1">
    <source>
        <dbReference type="ARBA" id="ARBA00004651"/>
    </source>
</evidence>
<dbReference type="PANTHER" id="PTHR30485">
    <property type="entry name" value="NI/FE-HYDROGENASE 1 B-TYPE CYTOCHROME SUBUNIT"/>
    <property type="match status" value="1"/>
</dbReference>
<feature type="transmembrane region" description="Helical" evidence="12">
    <location>
        <begin position="155"/>
        <end position="175"/>
    </location>
</feature>
<evidence type="ECO:0000256" key="8">
    <source>
        <dbReference type="ARBA" id="ARBA00022982"/>
    </source>
</evidence>
<reference evidence="15" key="1">
    <citation type="submission" date="2015-07" db="EMBL/GenBank/DDBJ databases">
        <title>Complete Genome of Thermincola ferriacetica strain Z-0001T.</title>
        <authorList>
            <person name="Lusk B."/>
            <person name="Badalamenti J.P."/>
            <person name="Parameswaran P."/>
            <person name="Bond D.R."/>
            <person name="Torres C.I."/>
        </authorList>
    </citation>
    <scope>NUCLEOTIDE SEQUENCE [LARGE SCALE GENOMIC DNA]</scope>
    <source>
        <strain evidence="15">Z-0001</strain>
    </source>
</reference>
<evidence type="ECO:0000256" key="9">
    <source>
        <dbReference type="ARBA" id="ARBA00022989"/>
    </source>
</evidence>
<evidence type="ECO:0000256" key="12">
    <source>
        <dbReference type="SAM" id="Phobius"/>
    </source>
</evidence>
<evidence type="ECO:0000256" key="10">
    <source>
        <dbReference type="ARBA" id="ARBA00023004"/>
    </source>
</evidence>
<organism evidence="14 15">
    <name type="scientific">Thermincola ferriacetica</name>
    <dbReference type="NCBI Taxonomy" id="281456"/>
    <lineage>
        <taxon>Bacteria</taxon>
        <taxon>Bacillati</taxon>
        <taxon>Bacillota</taxon>
        <taxon>Clostridia</taxon>
        <taxon>Eubacteriales</taxon>
        <taxon>Thermincolaceae</taxon>
        <taxon>Thermincola</taxon>
    </lineage>
</organism>
<keyword evidence="15" id="KW-1185">Reference proteome</keyword>
<dbReference type="Gene3D" id="1.20.950.20">
    <property type="entry name" value="Transmembrane di-heme cytochromes, Chain C"/>
    <property type="match status" value="1"/>
</dbReference>
<protein>
    <submittedName>
        <fullName evidence="14">Ni/Fe-hydrogenase, b-type cytochrome subunit</fullName>
    </submittedName>
</protein>
<keyword evidence="7" id="KW-0479">Metal-binding</keyword>
<dbReference type="GO" id="GO:0005506">
    <property type="term" value="F:iron ion binding"/>
    <property type="evidence" value="ECO:0007669"/>
    <property type="project" value="InterPro"/>
</dbReference>
<keyword evidence="4" id="KW-1003">Cell membrane</keyword>
<evidence type="ECO:0000313" key="15">
    <source>
        <dbReference type="Proteomes" id="UP000037175"/>
    </source>
</evidence>
<name>A0A0L6W2V6_9FIRM</name>
<dbReference type="Proteomes" id="UP000037175">
    <property type="component" value="Unassembled WGS sequence"/>
</dbReference>
<keyword evidence="9 12" id="KW-1133">Transmembrane helix</keyword>
<keyword evidence="11 12" id="KW-0472">Membrane</keyword>
<proteinExistence type="inferred from homology"/>
<dbReference type="InterPro" id="IPR016174">
    <property type="entry name" value="Di-haem_cyt_TM"/>
</dbReference>
<dbReference type="PANTHER" id="PTHR30485:SF0">
    <property type="entry name" value="NI_FE-HYDROGENASE 1 B-TYPE CYTOCHROME SUBUNIT-RELATED"/>
    <property type="match status" value="1"/>
</dbReference>
<dbReference type="GO" id="GO:0022904">
    <property type="term" value="P:respiratory electron transport chain"/>
    <property type="evidence" value="ECO:0007669"/>
    <property type="project" value="InterPro"/>
</dbReference>
<feature type="transmembrane region" description="Helical" evidence="12">
    <location>
        <begin position="14"/>
        <end position="33"/>
    </location>
</feature>
<gene>
    <name evidence="14" type="ORF">Tfer_1533</name>
</gene>
<evidence type="ECO:0000256" key="3">
    <source>
        <dbReference type="ARBA" id="ARBA00022448"/>
    </source>
</evidence>
<dbReference type="EMBL" id="LGTE01000009">
    <property type="protein sequence ID" value="KNZ69718.1"/>
    <property type="molecule type" value="Genomic_DNA"/>
</dbReference>
<feature type="domain" description="Cytochrome b561 bacterial/Ni-hydrogenase" evidence="13">
    <location>
        <begin position="8"/>
        <end position="188"/>
    </location>
</feature>
<keyword evidence="6 12" id="KW-0812">Transmembrane</keyword>
<evidence type="ECO:0000256" key="4">
    <source>
        <dbReference type="ARBA" id="ARBA00022475"/>
    </source>
</evidence>
<comment type="caution">
    <text evidence="14">The sequence shown here is derived from an EMBL/GenBank/DDBJ whole genome shotgun (WGS) entry which is preliminary data.</text>
</comment>
<evidence type="ECO:0000256" key="5">
    <source>
        <dbReference type="ARBA" id="ARBA00022617"/>
    </source>
</evidence>
<dbReference type="PRINTS" id="PR00161">
    <property type="entry name" value="NIHGNASECYTB"/>
</dbReference>
<feature type="transmembrane region" description="Helical" evidence="12">
    <location>
        <begin position="120"/>
        <end position="143"/>
    </location>
</feature>
<dbReference type="InterPro" id="IPR051542">
    <property type="entry name" value="Hydrogenase_cytochrome"/>
</dbReference>
<evidence type="ECO:0000313" key="14">
    <source>
        <dbReference type="EMBL" id="KNZ69718.1"/>
    </source>
</evidence>
<comment type="subcellular location">
    <subcellularLocation>
        <location evidence="1">Cell membrane</location>
        <topology evidence="1">Multi-pass membrane protein</topology>
    </subcellularLocation>
</comment>
<comment type="similarity">
    <text evidence="2">Belongs to the HupC/HyaC/HydC family.</text>
</comment>
<evidence type="ECO:0000256" key="6">
    <source>
        <dbReference type="ARBA" id="ARBA00022692"/>
    </source>
</evidence>
<dbReference type="NCBIfam" id="TIGR02125">
    <property type="entry name" value="CytB-hydogenase"/>
    <property type="match status" value="1"/>
</dbReference>
<dbReference type="GO" id="GO:0009055">
    <property type="term" value="F:electron transfer activity"/>
    <property type="evidence" value="ECO:0007669"/>
    <property type="project" value="InterPro"/>
</dbReference>
<dbReference type="GO" id="GO:0020037">
    <property type="term" value="F:heme binding"/>
    <property type="evidence" value="ECO:0007669"/>
    <property type="project" value="TreeGrafter"/>
</dbReference>